<evidence type="ECO:0000256" key="2">
    <source>
        <dbReference type="ARBA" id="ARBA00022448"/>
    </source>
</evidence>
<evidence type="ECO:0000256" key="3">
    <source>
        <dbReference type="ARBA" id="ARBA00022729"/>
    </source>
</evidence>
<feature type="region of interest" description="Disordered" evidence="4">
    <location>
        <begin position="24"/>
        <end position="74"/>
    </location>
</feature>
<feature type="compositionally biased region" description="Basic and acidic residues" evidence="4">
    <location>
        <begin position="34"/>
        <end position="74"/>
    </location>
</feature>
<proteinExistence type="inferred from homology"/>
<feature type="signal peptide" evidence="5">
    <location>
        <begin position="1"/>
        <end position="20"/>
    </location>
</feature>
<dbReference type="PANTHER" id="PTHR30061">
    <property type="entry name" value="MALTOSE-BINDING PERIPLASMIC PROTEIN"/>
    <property type="match status" value="1"/>
</dbReference>
<name>A0A4U8Q697_9FIRM</name>
<dbReference type="CDD" id="cd13585">
    <property type="entry name" value="PBP2_TMBP_like"/>
    <property type="match status" value="1"/>
</dbReference>
<dbReference type="PANTHER" id="PTHR30061:SF50">
    <property type="entry name" value="MALTOSE_MALTODEXTRIN-BINDING PERIPLASMIC PROTEIN"/>
    <property type="match status" value="1"/>
</dbReference>
<keyword evidence="7" id="KW-1185">Reference proteome</keyword>
<comment type="similarity">
    <text evidence="1">Belongs to the bacterial solute-binding protein 1 family.</text>
</comment>
<evidence type="ECO:0000313" key="7">
    <source>
        <dbReference type="Proteomes" id="UP000306509"/>
    </source>
</evidence>
<dbReference type="AlphaFoldDB" id="A0A4U8Q697"/>
<evidence type="ECO:0000256" key="4">
    <source>
        <dbReference type="SAM" id="MobiDB-lite"/>
    </source>
</evidence>
<evidence type="ECO:0000313" key="6">
    <source>
        <dbReference type="EMBL" id="TLD00297.1"/>
    </source>
</evidence>
<dbReference type="GO" id="GO:0015768">
    <property type="term" value="P:maltose transport"/>
    <property type="evidence" value="ECO:0007669"/>
    <property type="project" value="TreeGrafter"/>
</dbReference>
<evidence type="ECO:0000256" key="5">
    <source>
        <dbReference type="SAM" id="SignalP"/>
    </source>
</evidence>
<dbReference type="EMBL" id="QGQD01000057">
    <property type="protein sequence ID" value="TLD00297.1"/>
    <property type="molecule type" value="Genomic_DNA"/>
</dbReference>
<dbReference type="Proteomes" id="UP000306509">
    <property type="component" value="Unassembled WGS sequence"/>
</dbReference>
<dbReference type="Pfam" id="PF01547">
    <property type="entry name" value="SBP_bac_1"/>
    <property type="match status" value="1"/>
</dbReference>
<dbReference type="PROSITE" id="PS51257">
    <property type="entry name" value="PROKAR_LIPOPROTEIN"/>
    <property type="match status" value="1"/>
</dbReference>
<dbReference type="GO" id="GO:0042956">
    <property type="term" value="P:maltodextrin transmembrane transport"/>
    <property type="evidence" value="ECO:0007669"/>
    <property type="project" value="TreeGrafter"/>
</dbReference>
<feature type="chain" id="PRO_5039451495" evidence="5">
    <location>
        <begin position="21"/>
        <end position="466"/>
    </location>
</feature>
<dbReference type="GO" id="GO:0055052">
    <property type="term" value="C:ATP-binding cassette (ABC) transporter complex, substrate-binding subunit-containing"/>
    <property type="evidence" value="ECO:0007669"/>
    <property type="project" value="TreeGrafter"/>
</dbReference>
<dbReference type="RefSeq" id="WP_243133038.1">
    <property type="nucleotide sequence ID" value="NZ_QGQD01000057.1"/>
</dbReference>
<dbReference type="GO" id="GO:1901982">
    <property type="term" value="F:maltose binding"/>
    <property type="evidence" value="ECO:0007669"/>
    <property type="project" value="TreeGrafter"/>
</dbReference>
<dbReference type="SUPFAM" id="SSF53850">
    <property type="entry name" value="Periplasmic binding protein-like II"/>
    <property type="match status" value="1"/>
</dbReference>
<accession>A0A4U8Q697</accession>
<reference evidence="6 7" key="1">
    <citation type="journal article" date="2019" name="Anaerobe">
        <title>Detection of Robinsoniella peoriensis in multiple bone samples of a trauma patient.</title>
        <authorList>
            <person name="Schrottner P."/>
            <person name="Hartwich K."/>
            <person name="Bunk B."/>
            <person name="Schober I."/>
            <person name="Helbig S."/>
            <person name="Rudolph W.W."/>
            <person name="Gunzer F."/>
        </authorList>
    </citation>
    <scope>NUCLEOTIDE SEQUENCE [LARGE SCALE GENOMIC DNA]</scope>
    <source>
        <strain evidence="6 7">DSM 106044</strain>
    </source>
</reference>
<dbReference type="Gene3D" id="3.40.190.10">
    <property type="entry name" value="Periplasmic binding protein-like II"/>
    <property type="match status" value="1"/>
</dbReference>
<dbReference type="STRING" id="180332.GCA_000797495_03566"/>
<keyword evidence="3 5" id="KW-0732">Signal</keyword>
<evidence type="ECO:0000256" key="1">
    <source>
        <dbReference type="ARBA" id="ARBA00008520"/>
    </source>
</evidence>
<gene>
    <name evidence="6" type="primary">yesO_4</name>
    <name evidence="6" type="ORF">DSM106044_02966</name>
</gene>
<dbReference type="InterPro" id="IPR006059">
    <property type="entry name" value="SBP"/>
</dbReference>
<feature type="compositionally biased region" description="Low complexity" evidence="4">
    <location>
        <begin position="24"/>
        <end position="33"/>
    </location>
</feature>
<comment type="caution">
    <text evidence="6">The sequence shown here is derived from an EMBL/GenBank/DDBJ whole genome shotgun (WGS) entry which is preliminary data.</text>
</comment>
<sequence length="466" mass="51651" precursor="true">MNKKRVLCFTMAAVMAGMLAACGNTGTSSGNNTGKEETSKSETSKSETSKEEMSKEETSKDETGKVESGKPENGDKVNISFSLWDEVQKPVFDEIAAKFEDEHPDIHVDVQLTPWSQYWTKLDAAMGADSAADVFWMNTYLPKYAEAGVLEPLDSYIEKDGVQLSDYAEVVTKAYNYKEVQYCMPKGMDTVQVFFNRSIFDKYGVEVPKEGWTWDDMTAVAEQLKEKISEQGSDEYPILMELDPQPSFFNFIVQNGGYVLSEDNKTAGFDQPETVKAYQDIVDLMDKQLMPGSEVLSDTKGTDLFLSQKGAILFMGSWKAAVLDEASFASDIGTIAMPEKDENNHSVIGGLGFAMNAASKEKDAAWELIKYLSGEESNKMQAEAKIDMPALVSAQQYYTPNFKHVDANIFYEAAKTGELFPTSPSVADWLPSVNEISAKIFAKELTPEEGCQQMQEVTQKALDSES</sequence>
<organism evidence="6 7">
    <name type="scientific">Robinsoniella peoriensis</name>
    <dbReference type="NCBI Taxonomy" id="180332"/>
    <lineage>
        <taxon>Bacteria</taxon>
        <taxon>Bacillati</taxon>
        <taxon>Bacillota</taxon>
        <taxon>Clostridia</taxon>
        <taxon>Lachnospirales</taxon>
        <taxon>Lachnospiraceae</taxon>
        <taxon>Robinsoniella</taxon>
    </lineage>
</organism>
<protein>
    <submittedName>
        <fullName evidence="6">Putative ABC transporter substrate-binding protein YesO</fullName>
    </submittedName>
</protein>
<keyword evidence="2" id="KW-0813">Transport</keyword>